<dbReference type="AlphaFoldDB" id="A0A3E4QP11"/>
<dbReference type="InterPro" id="IPR021145">
    <property type="entry name" value="Portal_protein_SPP1_Gp6-like"/>
</dbReference>
<accession>A0A3E4QP11</accession>
<proteinExistence type="predicted"/>
<dbReference type="Pfam" id="PF05133">
    <property type="entry name" value="SPP1_portal"/>
    <property type="match status" value="1"/>
</dbReference>
<organism evidence="1 2">
    <name type="scientific">Collinsella tanakaei</name>
    <dbReference type="NCBI Taxonomy" id="626935"/>
    <lineage>
        <taxon>Bacteria</taxon>
        <taxon>Bacillati</taxon>
        <taxon>Actinomycetota</taxon>
        <taxon>Coriobacteriia</taxon>
        <taxon>Coriobacteriales</taxon>
        <taxon>Coriobacteriaceae</taxon>
        <taxon>Collinsella</taxon>
    </lineage>
</organism>
<dbReference type="RefSeq" id="WP_117680383.1">
    <property type="nucleotide sequence ID" value="NZ_QSRJ01000018.1"/>
</dbReference>
<protein>
    <submittedName>
        <fullName evidence="1">Phage portal protein</fullName>
    </submittedName>
</protein>
<name>A0A3E4QP11_9ACTN</name>
<evidence type="ECO:0000313" key="1">
    <source>
        <dbReference type="EMBL" id="RGL07279.1"/>
    </source>
</evidence>
<reference evidence="1 2" key="1">
    <citation type="submission" date="2018-08" db="EMBL/GenBank/DDBJ databases">
        <title>A genome reference for cultivated species of the human gut microbiota.</title>
        <authorList>
            <person name="Zou Y."/>
            <person name="Xue W."/>
            <person name="Luo G."/>
        </authorList>
    </citation>
    <scope>NUCLEOTIDE SEQUENCE [LARGE SCALE GENOMIC DNA]</scope>
    <source>
        <strain evidence="1 2">TF08-14</strain>
    </source>
</reference>
<comment type="caution">
    <text evidence="1">The sequence shown here is derived from an EMBL/GenBank/DDBJ whole genome shotgun (WGS) entry which is preliminary data.</text>
</comment>
<dbReference type="EMBL" id="QSRJ01000018">
    <property type="protein sequence ID" value="RGL07279.1"/>
    <property type="molecule type" value="Genomic_DNA"/>
</dbReference>
<gene>
    <name evidence="1" type="ORF">DXC81_10715</name>
</gene>
<sequence length="467" mass="51591">MADNEFSIPACARAEISARGYALPPDMSAHIERWYGWYTGSDSWYEERYAGVDGKPRKRRKLSLRPARRVCREWASLIANEMGAGTDSPMANEWLAGFCEETDLFTLFQRGIERTFAMGTGAMALWFDVREDGASVRVRRYDAKMVVPLTWDEDGTTECAFCTRVAVKGKQAVQLQMHVLDGGTYHVVTKVWLDGEELSPESLGIIGDFDTQCRTPTFCVLSPAIDNTLQDTSPYGVSVFEDAVDTMKVLDTAWTALYDETDLMRAVLMLPDSMIDVQRTGADGKPRAVPFGDQEQRLYRLTSSAIGEEGKPYAFAPQMRTDSICGVYSAACAALGDECGFGSQYFKPDKDAGLKTATEVSADNSALMRNIRNHEKALGKGLGRMLTSLVECARIHCGAPVEEGAKPVRILWDDSIITDTNTEKQQMMAEVAAGVVPKWMYLAKFYGMSEEEARAALPADAVLDMGF</sequence>
<dbReference type="Proteomes" id="UP000260943">
    <property type="component" value="Unassembled WGS sequence"/>
</dbReference>
<evidence type="ECO:0000313" key="2">
    <source>
        <dbReference type="Proteomes" id="UP000260943"/>
    </source>
</evidence>